<evidence type="ECO:0000313" key="7">
    <source>
        <dbReference type="Proteomes" id="UP000076881"/>
    </source>
</evidence>
<dbReference type="SUPFAM" id="SSF56176">
    <property type="entry name" value="FAD-binding/transporter-associated domain-like"/>
    <property type="match status" value="1"/>
</dbReference>
<protein>
    <submittedName>
        <fullName evidence="6">D-lactate dehydrogenase</fullName>
    </submittedName>
</protein>
<accession>A0A162K159</accession>
<dbReference type="Pfam" id="PF01565">
    <property type="entry name" value="FAD_binding_4"/>
    <property type="match status" value="1"/>
</dbReference>
<dbReference type="PANTHER" id="PTHR42973:SF7">
    <property type="entry name" value="FAD-BINDING PCMH-TYPE DOMAIN-CONTAINING PROTEIN"/>
    <property type="match status" value="1"/>
</dbReference>
<reference evidence="6 7" key="1">
    <citation type="journal article" date="2016" name="Genome Biol. Evol.">
        <title>Divergent and convergent evolution of fungal pathogenicity.</title>
        <authorList>
            <person name="Shang Y."/>
            <person name="Xiao G."/>
            <person name="Zheng P."/>
            <person name="Cen K."/>
            <person name="Zhan S."/>
            <person name="Wang C."/>
        </authorList>
    </citation>
    <scope>NUCLEOTIDE SEQUENCE [LARGE SCALE GENOMIC DNA]</scope>
    <source>
        <strain evidence="6 7">RCEF 1005</strain>
    </source>
</reference>
<dbReference type="PROSITE" id="PS51387">
    <property type="entry name" value="FAD_PCMH"/>
    <property type="match status" value="1"/>
</dbReference>
<keyword evidence="7" id="KW-1185">Reference proteome</keyword>
<comment type="caution">
    <text evidence="6">The sequence shown here is derived from an EMBL/GenBank/DDBJ whole genome shotgun (WGS) entry which is preliminary data.</text>
</comment>
<evidence type="ECO:0000256" key="1">
    <source>
        <dbReference type="ARBA" id="ARBA00005466"/>
    </source>
</evidence>
<proteinExistence type="inferred from homology"/>
<comment type="similarity">
    <text evidence="1">Belongs to the oxygen-dependent FAD-linked oxidoreductase family.</text>
</comment>
<dbReference type="GO" id="GO:0071949">
    <property type="term" value="F:FAD binding"/>
    <property type="evidence" value="ECO:0007669"/>
    <property type="project" value="InterPro"/>
</dbReference>
<dbReference type="Gene3D" id="3.40.462.20">
    <property type="match status" value="1"/>
</dbReference>
<dbReference type="Gene3D" id="3.30.465.10">
    <property type="match status" value="1"/>
</dbReference>
<keyword evidence="3" id="KW-0274">FAD</keyword>
<dbReference type="STRING" id="1081108.A0A162K159"/>
<dbReference type="InterPro" id="IPR050416">
    <property type="entry name" value="FAD-linked_Oxidoreductase"/>
</dbReference>
<evidence type="ECO:0000259" key="5">
    <source>
        <dbReference type="PROSITE" id="PS51387"/>
    </source>
</evidence>
<dbReference type="EMBL" id="AZHF01000004">
    <property type="protein sequence ID" value="OAA76462.1"/>
    <property type="molecule type" value="Genomic_DNA"/>
</dbReference>
<dbReference type="Proteomes" id="UP000076881">
    <property type="component" value="Unassembled WGS sequence"/>
</dbReference>
<dbReference type="Gene3D" id="3.30.43.10">
    <property type="entry name" value="Uridine Diphospho-n-acetylenolpyruvylglucosamine Reductase, domain 2"/>
    <property type="match status" value="1"/>
</dbReference>
<dbReference type="InterPro" id="IPR036318">
    <property type="entry name" value="FAD-bd_PCMH-like_sf"/>
</dbReference>
<dbReference type="InterPro" id="IPR016167">
    <property type="entry name" value="FAD-bd_PCMH_sub1"/>
</dbReference>
<name>A0A162K159_CORDF</name>
<keyword evidence="4" id="KW-0560">Oxidoreductase</keyword>
<gene>
    <name evidence="6" type="ORF">LEL_06146</name>
</gene>
<keyword evidence="2" id="KW-0285">Flavoprotein</keyword>
<organism evidence="6 7">
    <name type="scientific">Akanthomyces lecanii RCEF 1005</name>
    <dbReference type="NCBI Taxonomy" id="1081108"/>
    <lineage>
        <taxon>Eukaryota</taxon>
        <taxon>Fungi</taxon>
        <taxon>Dikarya</taxon>
        <taxon>Ascomycota</taxon>
        <taxon>Pezizomycotina</taxon>
        <taxon>Sordariomycetes</taxon>
        <taxon>Hypocreomycetidae</taxon>
        <taxon>Hypocreales</taxon>
        <taxon>Cordycipitaceae</taxon>
        <taxon>Akanthomyces</taxon>
        <taxon>Cordyceps confragosa</taxon>
    </lineage>
</organism>
<evidence type="ECO:0000256" key="4">
    <source>
        <dbReference type="ARBA" id="ARBA00023002"/>
    </source>
</evidence>
<dbReference type="InterPro" id="IPR006094">
    <property type="entry name" value="Oxid_FAD_bind_N"/>
</dbReference>
<dbReference type="GO" id="GO:0016491">
    <property type="term" value="F:oxidoreductase activity"/>
    <property type="evidence" value="ECO:0007669"/>
    <property type="project" value="UniProtKB-KW"/>
</dbReference>
<dbReference type="InterPro" id="IPR016169">
    <property type="entry name" value="FAD-bd_PCMH_sub2"/>
</dbReference>
<evidence type="ECO:0000256" key="3">
    <source>
        <dbReference type="ARBA" id="ARBA00022827"/>
    </source>
</evidence>
<sequence length="455" mass="47979">MAELFVSLGAKDVRLVAPADASFSELCNSYTGVKESANPSVVAVPDSAEQVQTIVQECIATGKQIAVRGGGHDMYKRYTKPGAVLIDLRSLKNVAVAADKKTATVGAGITSEQLLAELEPQGLQAVTGTGATVGFAGWSMGGGYGPLDSQYGIGAHQIVGAKVVNGEGKLIQADDRLLKAIRGGAGFFGIVVELTVKVYPLDGIQSGVFLFESSDLEKTVTTVLTAYNELAKNGLPSNLCVLPIIMPFPNAGVVFALSYIWNGPASDESRAWADKIGAFAPRLPGPPIQTTTMLNILRNLTKMIRQHIRGNCHSASITQLSSQAISVLAAQAAKIPAAGNGGFSLHIVRADSPTCASAAPASVIPYGTPHVSIDILGIVDIAGSDEVEQAMVSWAQEARNELAKVDAAAKFTYLPFTHPEHLSLEGIYGDNLELMRQIKKEQDPNNIFNNGLVRL</sequence>
<evidence type="ECO:0000256" key="2">
    <source>
        <dbReference type="ARBA" id="ARBA00022630"/>
    </source>
</evidence>
<dbReference type="PANTHER" id="PTHR42973">
    <property type="entry name" value="BINDING OXIDOREDUCTASE, PUTATIVE (AFU_ORTHOLOGUE AFUA_1G17690)-RELATED"/>
    <property type="match status" value="1"/>
</dbReference>
<evidence type="ECO:0000313" key="6">
    <source>
        <dbReference type="EMBL" id="OAA76462.1"/>
    </source>
</evidence>
<dbReference type="AlphaFoldDB" id="A0A162K159"/>
<feature type="domain" description="FAD-binding PCMH-type" evidence="5">
    <location>
        <begin position="35"/>
        <end position="201"/>
    </location>
</feature>
<dbReference type="OrthoDB" id="407275at2759"/>
<dbReference type="InterPro" id="IPR016166">
    <property type="entry name" value="FAD-bd_PCMH"/>
</dbReference>